<dbReference type="SMART" id="SM00360">
    <property type="entry name" value="RRM"/>
    <property type="match status" value="2"/>
</dbReference>
<evidence type="ECO:0000256" key="3">
    <source>
        <dbReference type="SAM" id="MobiDB-lite"/>
    </source>
</evidence>
<dbReference type="GO" id="GO:1901259">
    <property type="term" value="P:chloroplast rRNA processing"/>
    <property type="evidence" value="ECO:0007669"/>
    <property type="project" value="TreeGrafter"/>
</dbReference>
<dbReference type="PANTHER" id="PTHR48025:SF17">
    <property type="entry name" value="28 KDA RIBONUCLEOPROTEIN, CHLOROPLASTIC"/>
    <property type="match status" value="1"/>
</dbReference>
<keyword evidence="1 2" id="KW-0694">RNA-binding</keyword>
<dbReference type="EMBL" id="BT143565">
    <property type="protein sequence ID" value="AFK43359.1"/>
    <property type="molecule type" value="mRNA"/>
</dbReference>
<name>I3SSW7_LOTJA</name>
<dbReference type="GO" id="GO:0009535">
    <property type="term" value="C:chloroplast thylakoid membrane"/>
    <property type="evidence" value="ECO:0007669"/>
    <property type="project" value="TreeGrafter"/>
</dbReference>
<dbReference type="InterPro" id="IPR012677">
    <property type="entry name" value="Nucleotide-bd_a/b_plait_sf"/>
</dbReference>
<dbReference type="InterPro" id="IPR000504">
    <property type="entry name" value="RRM_dom"/>
</dbReference>
<dbReference type="AlphaFoldDB" id="I3SSW7"/>
<feature type="domain" description="RRM" evidence="4">
    <location>
        <begin position="102"/>
        <end position="179"/>
    </location>
</feature>
<evidence type="ECO:0000313" key="5">
    <source>
        <dbReference type="EMBL" id="AFK43359.1"/>
    </source>
</evidence>
<dbReference type="GO" id="GO:0003729">
    <property type="term" value="F:mRNA binding"/>
    <property type="evidence" value="ECO:0007669"/>
    <property type="project" value="TreeGrafter"/>
</dbReference>
<dbReference type="SUPFAM" id="SSF54928">
    <property type="entry name" value="RNA-binding domain, RBD"/>
    <property type="match status" value="2"/>
</dbReference>
<feature type="region of interest" description="Disordered" evidence="3">
    <location>
        <begin position="275"/>
        <end position="305"/>
    </location>
</feature>
<protein>
    <recommendedName>
        <fullName evidence="4">RRM domain-containing protein</fullName>
    </recommendedName>
</protein>
<dbReference type="InterPro" id="IPR035979">
    <property type="entry name" value="RBD_domain_sf"/>
</dbReference>
<dbReference type="Gene3D" id="3.30.70.330">
    <property type="match status" value="2"/>
</dbReference>
<accession>I3SSW7</accession>
<evidence type="ECO:0000256" key="1">
    <source>
        <dbReference type="ARBA" id="ARBA00022884"/>
    </source>
</evidence>
<evidence type="ECO:0000256" key="2">
    <source>
        <dbReference type="PROSITE-ProRule" id="PRU00176"/>
    </source>
</evidence>
<organism evidence="5">
    <name type="scientific">Lotus japonicus</name>
    <name type="common">Lotus corniculatus var. japonicus</name>
    <dbReference type="NCBI Taxonomy" id="34305"/>
    <lineage>
        <taxon>Eukaryota</taxon>
        <taxon>Viridiplantae</taxon>
        <taxon>Streptophyta</taxon>
        <taxon>Embryophyta</taxon>
        <taxon>Tracheophyta</taxon>
        <taxon>Spermatophyta</taxon>
        <taxon>Magnoliopsida</taxon>
        <taxon>eudicotyledons</taxon>
        <taxon>Gunneridae</taxon>
        <taxon>Pentapetalae</taxon>
        <taxon>rosids</taxon>
        <taxon>fabids</taxon>
        <taxon>Fabales</taxon>
        <taxon>Fabaceae</taxon>
        <taxon>Papilionoideae</taxon>
        <taxon>50 kb inversion clade</taxon>
        <taxon>NPAAA clade</taxon>
        <taxon>Hologalegina</taxon>
        <taxon>robinioid clade</taxon>
        <taxon>Loteae</taxon>
        <taxon>Lotus</taxon>
    </lineage>
</organism>
<dbReference type="PROSITE" id="PS50102">
    <property type="entry name" value="RRM"/>
    <property type="match status" value="2"/>
</dbReference>
<feature type="region of interest" description="Disordered" evidence="3">
    <location>
        <begin position="15"/>
        <end position="47"/>
    </location>
</feature>
<reference evidence="5" key="1">
    <citation type="submission" date="2012-05" db="EMBL/GenBank/DDBJ databases">
        <authorList>
            <person name="Krishnakumar V."/>
            <person name="Cheung F."/>
            <person name="Xiao Y."/>
            <person name="Chan A."/>
            <person name="Moskal W.A."/>
            <person name="Town C.D."/>
        </authorList>
    </citation>
    <scope>NUCLEOTIDE SEQUENCE</scope>
</reference>
<dbReference type="PANTHER" id="PTHR48025">
    <property type="entry name" value="OS02G0815200 PROTEIN"/>
    <property type="match status" value="1"/>
</dbReference>
<dbReference type="Pfam" id="PF00076">
    <property type="entry name" value="RRM_1"/>
    <property type="match status" value="2"/>
</dbReference>
<dbReference type="InterPro" id="IPR050502">
    <property type="entry name" value="Euk_RNA-bind_prot"/>
</dbReference>
<feature type="domain" description="RRM" evidence="4">
    <location>
        <begin position="196"/>
        <end position="275"/>
    </location>
</feature>
<proteinExistence type="evidence at transcript level"/>
<sequence length="305" mass="34164">MALLRVLCLTSSTTTTHISTQNHSPPFSSLEIHHKKNNNKPYSQSSSHNHSTKLTFCHIPFSFRLPCLSITHSTRANTLTFASSTTQQQQTEEATTEEFSTTRLVAQNVPWTSTPEDVRSLFERYGTVLEVELSMYNKTRSRGLAFVEMSSPEEALEALNKLESYEFEGRVLKLNYARPKKKKAPPPVVQRKPVTFNLFVANLSYEATSKDLREFFDSGSSQVVSAEVVFHEDPRKSTGYGFVSFKSKKEANAALSEFQEKTFMGRSLRVAPSKRFVQPLEESSAKPEDTSTELSVNGAGVDNAD</sequence>
<evidence type="ECO:0000259" key="4">
    <source>
        <dbReference type="PROSITE" id="PS50102"/>
    </source>
</evidence>